<feature type="transmembrane region" description="Helical" evidence="9">
    <location>
        <begin position="153"/>
        <end position="172"/>
    </location>
</feature>
<evidence type="ECO:0000256" key="7">
    <source>
        <dbReference type="PROSITE-ProRule" id="PRU01193"/>
    </source>
</evidence>
<name>A0A6G1ICV6_9PLEO</name>
<feature type="compositionally biased region" description="Basic and acidic residues" evidence="8">
    <location>
        <begin position="698"/>
        <end position="711"/>
    </location>
</feature>
<keyword evidence="4 7" id="KW-1133">Transmembrane helix</keyword>
<evidence type="ECO:0000256" key="2">
    <source>
        <dbReference type="ARBA" id="ARBA00022692"/>
    </source>
</evidence>
<evidence type="ECO:0000256" key="9">
    <source>
        <dbReference type="SAM" id="Phobius"/>
    </source>
</evidence>
<dbReference type="OrthoDB" id="5353557at2759"/>
<evidence type="ECO:0000313" key="12">
    <source>
        <dbReference type="EMBL" id="KAF2675801.1"/>
    </source>
</evidence>
<keyword evidence="13" id="KW-1185">Reference proteome</keyword>
<dbReference type="GO" id="GO:0005737">
    <property type="term" value="C:cytoplasm"/>
    <property type="evidence" value="ECO:0007669"/>
    <property type="project" value="TreeGrafter"/>
</dbReference>
<dbReference type="EMBL" id="MU005647">
    <property type="protein sequence ID" value="KAF2675801.1"/>
    <property type="molecule type" value="Genomic_DNA"/>
</dbReference>
<evidence type="ECO:0000256" key="6">
    <source>
        <dbReference type="PROSITE-ProRule" id="PRU00703"/>
    </source>
</evidence>
<comment type="subcellular location">
    <subcellularLocation>
        <location evidence="1">Membrane</location>
        <topology evidence="1">Multi-pass membrane protein</topology>
    </subcellularLocation>
</comment>
<accession>A0A6G1ICV6</accession>
<feature type="region of interest" description="Disordered" evidence="8">
    <location>
        <begin position="573"/>
        <end position="750"/>
    </location>
</feature>
<proteinExistence type="predicted"/>
<organism evidence="12 13">
    <name type="scientific">Lentithecium fluviatile CBS 122367</name>
    <dbReference type="NCBI Taxonomy" id="1168545"/>
    <lineage>
        <taxon>Eukaryota</taxon>
        <taxon>Fungi</taxon>
        <taxon>Dikarya</taxon>
        <taxon>Ascomycota</taxon>
        <taxon>Pezizomycotina</taxon>
        <taxon>Dothideomycetes</taxon>
        <taxon>Pleosporomycetidae</taxon>
        <taxon>Pleosporales</taxon>
        <taxon>Massarineae</taxon>
        <taxon>Lentitheciaceae</taxon>
        <taxon>Lentithecium</taxon>
    </lineage>
</organism>
<dbReference type="GO" id="GO:0016020">
    <property type="term" value="C:membrane"/>
    <property type="evidence" value="ECO:0007669"/>
    <property type="project" value="UniProtKB-SubCell"/>
</dbReference>
<dbReference type="PANTHER" id="PTHR12064">
    <property type="entry name" value="METAL TRANSPORTER CNNM"/>
    <property type="match status" value="1"/>
</dbReference>
<feature type="compositionally biased region" description="Basic residues" evidence="8">
    <location>
        <begin position="721"/>
        <end position="734"/>
    </location>
</feature>
<dbReference type="CDD" id="cd04590">
    <property type="entry name" value="CBS_pair_CorC_HlyC_assoc"/>
    <property type="match status" value="1"/>
</dbReference>
<feature type="transmembrane region" description="Helical" evidence="9">
    <location>
        <begin position="26"/>
        <end position="47"/>
    </location>
</feature>
<evidence type="ECO:0000256" key="5">
    <source>
        <dbReference type="ARBA" id="ARBA00023136"/>
    </source>
</evidence>
<dbReference type="GO" id="GO:0010960">
    <property type="term" value="P:magnesium ion homeostasis"/>
    <property type="evidence" value="ECO:0007669"/>
    <property type="project" value="InterPro"/>
</dbReference>
<dbReference type="InterPro" id="IPR046342">
    <property type="entry name" value="CBS_dom_sf"/>
</dbReference>
<dbReference type="FunFam" id="3.10.580.10:FF:000006">
    <property type="entry name" value="DUF21 and CBS domain protein"/>
    <property type="match status" value="1"/>
</dbReference>
<evidence type="ECO:0000256" key="1">
    <source>
        <dbReference type="ARBA" id="ARBA00004141"/>
    </source>
</evidence>
<feature type="compositionally biased region" description="Polar residues" evidence="8">
    <location>
        <begin position="573"/>
        <end position="588"/>
    </location>
</feature>
<feature type="transmembrane region" description="Helical" evidence="9">
    <location>
        <begin position="126"/>
        <end position="147"/>
    </location>
</feature>
<feature type="domain" description="CNNM transmembrane" evidence="11">
    <location>
        <begin position="63"/>
        <end position="249"/>
    </location>
</feature>
<reference evidence="12" key="1">
    <citation type="journal article" date="2020" name="Stud. Mycol.">
        <title>101 Dothideomycetes genomes: a test case for predicting lifestyles and emergence of pathogens.</title>
        <authorList>
            <person name="Haridas S."/>
            <person name="Albert R."/>
            <person name="Binder M."/>
            <person name="Bloem J."/>
            <person name="Labutti K."/>
            <person name="Salamov A."/>
            <person name="Andreopoulos B."/>
            <person name="Baker S."/>
            <person name="Barry K."/>
            <person name="Bills G."/>
            <person name="Bluhm B."/>
            <person name="Cannon C."/>
            <person name="Castanera R."/>
            <person name="Culley D."/>
            <person name="Daum C."/>
            <person name="Ezra D."/>
            <person name="Gonzalez J."/>
            <person name="Henrissat B."/>
            <person name="Kuo A."/>
            <person name="Liang C."/>
            <person name="Lipzen A."/>
            <person name="Lutzoni F."/>
            <person name="Magnuson J."/>
            <person name="Mondo S."/>
            <person name="Nolan M."/>
            <person name="Ohm R."/>
            <person name="Pangilinan J."/>
            <person name="Park H.-J."/>
            <person name="Ramirez L."/>
            <person name="Alfaro M."/>
            <person name="Sun H."/>
            <person name="Tritt A."/>
            <person name="Yoshinaga Y."/>
            <person name="Zwiers L.-H."/>
            <person name="Turgeon B."/>
            <person name="Goodwin S."/>
            <person name="Spatafora J."/>
            <person name="Crous P."/>
            <person name="Grigoriev I."/>
        </authorList>
    </citation>
    <scope>NUCLEOTIDE SEQUENCE</scope>
    <source>
        <strain evidence="12">CBS 122367</strain>
    </source>
</reference>
<dbReference type="Proteomes" id="UP000799291">
    <property type="component" value="Unassembled WGS sequence"/>
</dbReference>
<feature type="compositionally biased region" description="Polar residues" evidence="8">
    <location>
        <begin position="740"/>
        <end position="750"/>
    </location>
</feature>
<evidence type="ECO:0000256" key="4">
    <source>
        <dbReference type="ARBA" id="ARBA00022989"/>
    </source>
</evidence>
<dbReference type="AlphaFoldDB" id="A0A6G1ICV6"/>
<feature type="transmembrane region" description="Helical" evidence="9">
    <location>
        <begin position="67"/>
        <end position="91"/>
    </location>
</feature>
<feature type="compositionally biased region" description="Basic and acidic residues" evidence="8">
    <location>
        <begin position="610"/>
        <end position="627"/>
    </location>
</feature>
<evidence type="ECO:0000313" key="13">
    <source>
        <dbReference type="Proteomes" id="UP000799291"/>
    </source>
</evidence>
<feature type="compositionally biased region" description="Polar residues" evidence="8">
    <location>
        <begin position="631"/>
        <end position="648"/>
    </location>
</feature>
<keyword evidence="2 7" id="KW-0812">Transmembrane</keyword>
<dbReference type="InterPro" id="IPR045095">
    <property type="entry name" value="ACDP"/>
</dbReference>
<protein>
    <submittedName>
        <fullName evidence="12">DUF21-domain-containing protein</fullName>
    </submittedName>
</protein>
<dbReference type="SUPFAM" id="SSF54631">
    <property type="entry name" value="CBS-domain pair"/>
    <property type="match status" value="1"/>
</dbReference>
<keyword evidence="6" id="KW-0129">CBS domain</keyword>
<dbReference type="InterPro" id="IPR044751">
    <property type="entry name" value="Ion_transp-like_CBS"/>
</dbReference>
<feature type="transmembrane region" description="Helical" evidence="9">
    <location>
        <begin position="184"/>
        <end position="204"/>
    </location>
</feature>
<feature type="domain" description="CBS" evidence="10">
    <location>
        <begin position="268"/>
        <end position="330"/>
    </location>
</feature>
<dbReference type="PANTHER" id="PTHR12064:SF97">
    <property type="entry name" value="METAL TRANSPORTER CNNM-5"/>
    <property type="match status" value="1"/>
</dbReference>
<feature type="region of interest" description="Disordered" evidence="8">
    <location>
        <begin position="425"/>
        <end position="457"/>
    </location>
</feature>
<dbReference type="Gene3D" id="3.10.580.10">
    <property type="entry name" value="CBS-domain"/>
    <property type="match status" value="1"/>
</dbReference>
<dbReference type="PROSITE" id="PS51371">
    <property type="entry name" value="CBS"/>
    <property type="match status" value="1"/>
</dbReference>
<dbReference type="Pfam" id="PF01595">
    <property type="entry name" value="CNNM"/>
    <property type="match status" value="1"/>
</dbReference>
<dbReference type="InterPro" id="IPR000644">
    <property type="entry name" value="CBS_dom"/>
</dbReference>
<dbReference type="PROSITE" id="PS51846">
    <property type="entry name" value="CNNM"/>
    <property type="match status" value="1"/>
</dbReference>
<evidence type="ECO:0000259" key="11">
    <source>
        <dbReference type="PROSITE" id="PS51846"/>
    </source>
</evidence>
<keyword evidence="3" id="KW-0677">Repeat</keyword>
<dbReference type="GO" id="GO:0030026">
    <property type="term" value="P:intracellular manganese ion homeostasis"/>
    <property type="evidence" value="ECO:0007669"/>
    <property type="project" value="TreeGrafter"/>
</dbReference>
<evidence type="ECO:0000259" key="10">
    <source>
        <dbReference type="PROSITE" id="PS51371"/>
    </source>
</evidence>
<evidence type="ECO:0000256" key="3">
    <source>
        <dbReference type="ARBA" id="ARBA00022737"/>
    </source>
</evidence>
<keyword evidence="5 7" id="KW-0472">Membrane</keyword>
<evidence type="ECO:0000256" key="8">
    <source>
        <dbReference type="SAM" id="MobiDB-lite"/>
    </source>
</evidence>
<gene>
    <name evidence="12" type="ORF">K458DRAFT_437723</name>
</gene>
<sequence>MADAISSVRLPSARANGLFSPRQARLNTLMVCLLHSFAPVVKALPLVQGAVHLFEDDLPKDPKDASLWVYLGTAMVLVLLGGAFAGLTIALMGQDEIYLQVIATSGEGSERKNAAKVLRLLKRGKHWVLVTLLLSNVITNETLPIVLDRSLGGGWPAVLSSTVLIVIFGEIVPQSICVRYGLPIGAWMSPIVLGLMYVMAIVAWPTAKLLDYLLGEDHGTTYKKAGLKTLVTLHQTLGPNPEDQLNEDEVTIITAVLDLKAKAVGGIMTPMDDVFTMSSDTVLDEKMMEIILSAGYSRIPIHTPENEENFVGMLLVKMLITYDPEDALRVRDFALATLPETRPETSCLDIINFFQEGKSHMVLVSDFPGDPHGAVGVVTLEDVIEELIGEEIIDESDVFVDVHRAIRRMAPAPRTRVPKGAIVVDPTARKPSVGNDTQGDPENGGTNGHRKLSLPETKAPKFLVHRRSSGGTDADRARTLALRSDDPEIRQHLKHLGPSNAANRPKTTRINTVKIKPGLPNTIPEHAQLPSVGALPPTPLHAPQGGIGEGLLDSAGLEASDGVHSVAVGYGTMNSDRMSWKSGRSNRSVLKPTYDDLGTSPKSNVGAPEENAKIIIDNRDTQPESPKKPIQRTQSVSTIASLRSNRSDPPSPPKKRHTARSGSISENIVDVNGVKKIVLETTSSSDSEGKGMPQTDGAQDRVQHSETESHSTETGGQAGGKKNKRKKRSKKKKNGGASGESQPLLSSRHS</sequence>
<dbReference type="InterPro" id="IPR002550">
    <property type="entry name" value="CNNM"/>
</dbReference>